<reference evidence="2 3" key="1">
    <citation type="journal article" date="2006" name="PLoS Genet.">
        <title>Comparative genomics of emerging human ehrlichiosis agents.</title>
        <authorList>
            <person name="Dunning Hotopp J.C."/>
            <person name="Lin M."/>
            <person name="Madupu R."/>
            <person name="Crabtree J."/>
            <person name="Angiuoli S.V."/>
            <person name="Eisen J.A."/>
            <person name="Seshadri R."/>
            <person name="Ren Q."/>
            <person name="Wu M."/>
            <person name="Utterback T.R."/>
            <person name="Smith S."/>
            <person name="Lewis M."/>
            <person name="Khouri H."/>
            <person name="Zhang C."/>
            <person name="Niu H."/>
            <person name="Lin Q."/>
            <person name="Ohashi N."/>
            <person name="Zhi N."/>
            <person name="Nelson W."/>
            <person name="Brinkac L.M."/>
            <person name="Dodson R.J."/>
            <person name="Rosovitz M.J."/>
            <person name="Sundaram J."/>
            <person name="Daugherty S.C."/>
            <person name="Davidsen T."/>
            <person name="Durkin A.S."/>
            <person name="Gwinn M."/>
            <person name="Haft D.H."/>
            <person name="Selengut J.D."/>
            <person name="Sullivan S.A."/>
            <person name="Zafar N."/>
            <person name="Zhou L."/>
            <person name="Benahmed F."/>
            <person name="Forberger H."/>
            <person name="Halpin R."/>
            <person name="Mulligan S."/>
            <person name="Robinson J."/>
            <person name="White O."/>
            <person name="Rikihisa Y."/>
            <person name="Tettelin H."/>
        </authorList>
    </citation>
    <scope>NUCLEOTIDE SEQUENCE [LARGE SCALE GENOMIC DNA]</scope>
    <source>
        <strain evidence="3">ATCC CRL-10679 / Arkansas</strain>
    </source>
</reference>
<name>Q2GH09_EHRCR</name>
<evidence type="ECO:0000256" key="1">
    <source>
        <dbReference type="SAM" id="Phobius"/>
    </source>
</evidence>
<keyword evidence="1" id="KW-1133">Transmembrane helix</keyword>
<organism evidence="2 3">
    <name type="scientific">Ehrlichia chaffeensis (strain ATCC CRL-10679 / Arkansas)</name>
    <dbReference type="NCBI Taxonomy" id="205920"/>
    <lineage>
        <taxon>Bacteria</taxon>
        <taxon>Pseudomonadati</taxon>
        <taxon>Pseudomonadota</taxon>
        <taxon>Alphaproteobacteria</taxon>
        <taxon>Rickettsiales</taxon>
        <taxon>Anaplasmataceae</taxon>
        <taxon>Ehrlichia</taxon>
    </lineage>
</organism>
<dbReference type="KEGG" id="ech:ECH_0456"/>
<dbReference type="Proteomes" id="UP000008320">
    <property type="component" value="Chromosome"/>
</dbReference>
<dbReference type="AlphaFoldDB" id="Q2GH09"/>
<evidence type="ECO:0000313" key="3">
    <source>
        <dbReference type="Proteomes" id="UP000008320"/>
    </source>
</evidence>
<sequence>MVVIKDLYYLLFNFLAILSFLLIDILYNEHILVCIFT</sequence>
<keyword evidence="3" id="KW-1185">Reference proteome</keyword>
<evidence type="ECO:0000313" key="2">
    <source>
        <dbReference type="EMBL" id="ABD45395.1"/>
    </source>
</evidence>
<keyword evidence="1" id="KW-0812">Transmembrane</keyword>
<accession>Q2GH09</accession>
<proteinExistence type="predicted"/>
<dbReference type="STRING" id="205920.ECH_0456"/>
<gene>
    <name evidence="2" type="ordered locus">ECH_0456</name>
</gene>
<dbReference type="HOGENOM" id="CLU_3343138_0_0_5"/>
<dbReference type="EMBL" id="CP000236">
    <property type="protein sequence ID" value="ABD45395.1"/>
    <property type="molecule type" value="Genomic_DNA"/>
</dbReference>
<protein>
    <submittedName>
        <fullName evidence="2">Uncharacterized protein</fullName>
    </submittedName>
</protein>
<feature type="transmembrane region" description="Helical" evidence="1">
    <location>
        <begin position="7"/>
        <end position="27"/>
    </location>
</feature>
<keyword evidence="1" id="KW-0472">Membrane</keyword>